<evidence type="ECO:0000259" key="6">
    <source>
        <dbReference type="SMART" id="SM00849"/>
    </source>
</evidence>
<dbReference type="InterPro" id="IPR001279">
    <property type="entry name" value="Metallo-B-lactamas"/>
</dbReference>
<evidence type="ECO:0000313" key="7">
    <source>
        <dbReference type="EMBL" id="SFK43361.1"/>
    </source>
</evidence>
<dbReference type="PANTHER" id="PTHR42978:SF7">
    <property type="entry name" value="METALLO-HYDROLASE RV2300C-RELATED"/>
    <property type="match status" value="1"/>
</dbReference>
<dbReference type="GO" id="GO:0016787">
    <property type="term" value="F:hydrolase activity"/>
    <property type="evidence" value="ECO:0007669"/>
    <property type="project" value="UniProtKB-KW"/>
</dbReference>
<dbReference type="RefSeq" id="WP_092958647.1">
    <property type="nucleotide sequence ID" value="NZ_FOSQ01000002.1"/>
</dbReference>
<reference evidence="7 8" key="1">
    <citation type="submission" date="2016-10" db="EMBL/GenBank/DDBJ databases">
        <authorList>
            <person name="de Groot N.N."/>
        </authorList>
    </citation>
    <scope>NUCLEOTIDE SEQUENCE [LARGE SCALE GENOMIC DNA]</scope>
    <source>
        <strain evidence="7 8">DSM 19981</strain>
    </source>
</reference>
<evidence type="ECO:0000256" key="5">
    <source>
        <dbReference type="ARBA" id="ARBA00022833"/>
    </source>
</evidence>
<comment type="similarity">
    <text evidence="2">Belongs to the metallo-beta-lactamase superfamily.</text>
</comment>
<keyword evidence="8" id="KW-1185">Reference proteome</keyword>
<dbReference type="STRING" id="1123062.SAMN02745775_102512"/>
<dbReference type="OrthoDB" id="9773738at2"/>
<protein>
    <submittedName>
        <fullName evidence="7">Glyoxylase, beta-lactamase superfamily II</fullName>
    </submittedName>
</protein>
<organism evidence="7 8">
    <name type="scientific">Falsiroseomonas stagni DSM 19981</name>
    <dbReference type="NCBI Taxonomy" id="1123062"/>
    <lineage>
        <taxon>Bacteria</taxon>
        <taxon>Pseudomonadati</taxon>
        <taxon>Pseudomonadota</taxon>
        <taxon>Alphaproteobacteria</taxon>
        <taxon>Acetobacterales</taxon>
        <taxon>Roseomonadaceae</taxon>
        <taxon>Falsiroseomonas</taxon>
    </lineage>
</organism>
<keyword evidence="4" id="KW-0378">Hydrolase</keyword>
<dbReference type="PANTHER" id="PTHR42978">
    <property type="entry name" value="QUORUM-QUENCHING LACTONASE YTNP-RELATED-RELATED"/>
    <property type="match status" value="1"/>
</dbReference>
<feature type="domain" description="Metallo-beta-lactamase" evidence="6">
    <location>
        <begin position="34"/>
        <end position="236"/>
    </location>
</feature>
<keyword evidence="5" id="KW-0862">Zinc</keyword>
<evidence type="ECO:0000313" key="8">
    <source>
        <dbReference type="Proteomes" id="UP000199473"/>
    </source>
</evidence>
<dbReference type="InterPro" id="IPR036866">
    <property type="entry name" value="RibonucZ/Hydroxyglut_hydro"/>
</dbReference>
<name>A0A1I3ZI59_9PROT</name>
<evidence type="ECO:0000256" key="4">
    <source>
        <dbReference type="ARBA" id="ARBA00022801"/>
    </source>
</evidence>
<dbReference type="CDD" id="cd07729">
    <property type="entry name" value="AHL_lactonase_MBL-fold"/>
    <property type="match status" value="1"/>
</dbReference>
<evidence type="ECO:0000256" key="2">
    <source>
        <dbReference type="ARBA" id="ARBA00007749"/>
    </source>
</evidence>
<dbReference type="Pfam" id="PF00753">
    <property type="entry name" value="Lactamase_B"/>
    <property type="match status" value="1"/>
</dbReference>
<accession>A0A1I3ZI59</accession>
<dbReference type="AlphaFoldDB" id="A0A1I3ZI59"/>
<dbReference type="Gene3D" id="3.60.15.10">
    <property type="entry name" value="Ribonuclease Z/Hydroxyacylglutathione hydrolase-like"/>
    <property type="match status" value="1"/>
</dbReference>
<dbReference type="InterPro" id="IPR051013">
    <property type="entry name" value="MBL_superfamily_lactonases"/>
</dbReference>
<evidence type="ECO:0000256" key="1">
    <source>
        <dbReference type="ARBA" id="ARBA00001947"/>
    </source>
</evidence>
<comment type="cofactor">
    <cofactor evidence="1">
        <name>Zn(2+)</name>
        <dbReference type="ChEBI" id="CHEBI:29105"/>
    </cofactor>
</comment>
<evidence type="ECO:0000256" key="3">
    <source>
        <dbReference type="ARBA" id="ARBA00022723"/>
    </source>
</evidence>
<dbReference type="EMBL" id="FOSQ01000002">
    <property type="protein sequence ID" value="SFK43361.1"/>
    <property type="molecule type" value="Genomic_DNA"/>
</dbReference>
<gene>
    <name evidence="7" type="ORF">SAMN02745775_102512</name>
</gene>
<dbReference type="Proteomes" id="UP000199473">
    <property type="component" value="Unassembled WGS sequence"/>
</dbReference>
<dbReference type="SUPFAM" id="SSF56281">
    <property type="entry name" value="Metallo-hydrolase/oxidoreductase"/>
    <property type="match status" value="1"/>
</dbReference>
<keyword evidence="3" id="KW-0479">Metal-binding</keyword>
<sequence length="262" mass="28964">MWEVLALRYARHDRTAQSNFMMPVPDPHDAMPMDYFVWLLRGPEGRLVLVDTGFSEETAAKRGRTILRPVGDCLRAIGVDPAAIQDVVVTHLHYDHAGNLDLFPNARFHIQDNEVSFATGRHMCSHCLRHPFEVQDVVRLIRAVYADRVVFHDGEGEVAPGVTLHGVGGHSGGLQMVRIATARGPLVIAGDASHYYANMARENPFPIVFDLGAMVQGWRRARALAGGDESLVIPGHDPLVRIRFPAEPGNPEATRLDLPPYS</sequence>
<dbReference type="GO" id="GO:0046872">
    <property type="term" value="F:metal ion binding"/>
    <property type="evidence" value="ECO:0007669"/>
    <property type="project" value="UniProtKB-KW"/>
</dbReference>
<proteinExistence type="inferred from homology"/>
<dbReference type="SMART" id="SM00849">
    <property type="entry name" value="Lactamase_B"/>
    <property type="match status" value="1"/>
</dbReference>